<evidence type="ECO:0000313" key="2">
    <source>
        <dbReference type="Proteomes" id="UP000282977"/>
    </source>
</evidence>
<accession>A0A437JCE5</accession>
<comment type="caution">
    <text evidence="1">The sequence shown here is derived from an EMBL/GenBank/DDBJ whole genome shotgun (WGS) entry which is preliminary data.</text>
</comment>
<dbReference type="Proteomes" id="UP000282977">
    <property type="component" value="Unassembled WGS sequence"/>
</dbReference>
<gene>
    <name evidence="1" type="ORF">ENE74_02755</name>
</gene>
<dbReference type="AlphaFoldDB" id="A0A437JCE5"/>
<keyword evidence="2" id="KW-1185">Reference proteome</keyword>
<proteinExistence type="predicted"/>
<organism evidence="1 2">
    <name type="scientific">Sphingobium algorifonticola</name>
    <dbReference type="NCBI Taxonomy" id="2008318"/>
    <lineage>
        <taxon>Bacteria</taxon>
        <taxon>Pseudomonadati</taxon>
        <taxon>Pseudomonadota</taxon>
        <taxon>Alphaproteobacteria</taxon>
        <taxon>Sphingomonadales</taxon>
        <taxon>Sphingomonadaceae</taxon>
        <taxon>Sphingobium</taxon>
    </lineage>
</organism>
<sequence length="66" mass="6933">MRTISSDVTVRLYYLDEGDGAAASTLAYAPLSQALALAAAQPEAVQAGLFVQTDNDVIAYLDLIAE</sequence>
<dbReference type="EMBL" id="RZUL01000001">
    <property type="protein sequence ID" value="RVT43557.1"/>
    <property type="molecule type" value="Genomic_DNA"/>
</dbReference>
<reference evidence="1 2" key="1">
    <citation type="submission" date="2019-01" db="EMBL/GenBank/DDBJ databases">
        <authorList>
            <person name="Chen W.-M."/>
        </authorList>
    </citation>
    <scope>NUCLEOTIDE SEQUENCE [LARGE SCALE GENOMIC DNA]</scope>
    <source>
        <strain evidence="1 2">TLA-22</strain>
    </source>
</reference>
<evidence type="ECO:0000313" key="1">
    <source>
        <dbReference type="EMBL" id="RVT43557.1"/>
    </source>
</evidence>
<name>A0A437JCE5_9SPHN</name>
<protein>
    <submittedName>
        <fullName evidence="1">Uncharacterized protein</fullName>
    </submittedName>
</protein>
<dbReference type="RefSeq" id="WP_127689097.1">
    <property type="nucleotide sequence ID" value="NZ_RZUL01000001.1"/>
</dbReference>